<evidence type="ECO:0000313" key="8">
    <source>
        <dbReference type="Proteomes" id="UP000186817"/>
    </source>
</evidence>
<dbReference type="PANTHER" id="PTHR12265">
    <property type="entry name" value="TRANSMEMBRANE PROTEIN 53"/>
    <property type="match status" value="1"/>
</dbReference>
<keyword evidence="5" id="KW-0539">Nucleus</keyword>
<dbReference type="GO" id="GO:0031965">
    <property type="term" value="C:nuclear membrane"/>
    <property type="evidence" value="ECO:0007669"/>
    <property type="project" value="UniProtKB-SubCell"/>
</dbReference>
<gene>
    <name evidence="7" type="ORF">AK812_SmicGene13370</name>
</gene>
<dbReference type="OMA" id="MDSACDS"/>
<dbReference type="OrthoDB" id="77878at2759"/>
<keyword evidence="4" id="KW-0472">Membrane</keyword>
<accession>A0A1Q9E899</accession>
<evidence type="ECO:0000256" key="3">
    <source>
        <dbReference type="ARBA" id="ARBA00022989"/>
    </source>
</evidence>
<sequence>MADWDPFADPGDDSSQAPASPPKPKPVIEPSKAKKGADDIFAALRFLEEGAQQPPPTDVDEFKSKLDVLFSTPDGEIDSVKSAYAEVARLSAGDGSRTISTWQRALGMLEAKECSNLLGLLIDDSVGLNSDPSKTGISAIHLDVPEEDSGEVVFLLSWGGGTLQDMEDVAKMYRELLPGCTIFISTSNRKQSFGLRCQCAFGIKSAAEAWSRSKRPPKLLVHMFSNSGMHAWTEILQAWGAIRSSEEHLGVLDDLPPLEDVLRGIVMDSACDSAVPLDSCIQSFVQSMAGTVAFAASSDHDGSEDGKRAAEVAGKRAVASLIGSASVAKSHLYSKPPKTLTKLADADTAIVHRLEPPVPMQFIYSKDDNIIVPQGVERYLQEVKDRPSRKGLSQPRVWCLEKSRHCFHKLTDPVEYRNCIALFASSTMS</sequence>
<dbReference type="EMBL" id="LSRX01000231">
    <property type="protein sequence ID" value="OLQ03645.1"/>
    <property type="molecule type" value="Genomic_DNA"/>
</dbReference>
<protein>
    <submittedName>
        <fullName evidence="7">Uncharacterized protein</fullName>
    </submittedName>
</protein>
<evidence type="ECO:0000313" key="7">
    <source>
        <dbReference type="EMBL" id="OLQ03645.1"/>
    </source>
</evidence>
<dbReference type="InterPro" id="IPR008547">
    <property type="entry name" value="DUF829_TMEM53"/>
</dbReference>
<dbReference type="Pfam" id="PF05705">
    <property type="entry name" value="DUF829"/>
    <property type="match status" value="1"/>
</dbReference>
<organism evidence="7 8">
    <name type="scientific">Symbiodinium microadriaticum</name>
    <name type="common">Dinoflagellate</name>
    <name type="synonym">Zooxanthella microadriatica</name>
    <dbReference type="NCBI Taxonomy" id="2951"/>
    <lineage>
        <taxon>Eukaryota</taxon>
        <taxon>Sar</taxon>
        <taxon>Alveolata</taxon>
        <taxon>Dinophyceae</taxon>
        <taxon>Suessiales</taxon>
        <taxon>Symbiodiniaceae</taxon>
        <taxon>Symbiodinium</taxon>
    </lineage>
</organism>
<dbReference type="AlphaFoldDB" id="A0A1Q9E899"/>
<keyword evidence="3" id="KW-1133">Transmembrane helix</keyword>
<evidence type="ECO:0000256" key="2">
    <source>
        <dbReference type="ARBA" id="ARBA00022692"/>
    </source>
</evidence>
<reference evidence="7 8" key="1">
    <citation type="submission" date="2016-02" db="EMBL/GenBank/DDBJ databases">
        <title>Genome analysis of coral dinoflagellate symbionts highlights evolutionary adaptations to a symbiotic lifestyle.</title>
        <authorList>
            <person name="Aranda M."/>
            <person name="Li Y."/>
            <person name="Liew Y.J."/>
            <person name="Baumgarten S."/>
            <person name="Simakov O."/>
            <person name="Wilson M."/>
            <person name="Piel J."/>
            <person name="Ashoor H."/>
            <person name="Bougouffa S."/>
            <person name="Bajic V.B."/>
            <person name="Ryu T."/>
            <person name="Ravasi T."/>
            <person name="Bayer T."/>
            <person name="Micklem G."/>
            <person name="Kim H."/>
            <person name="Bhak J."/>
            <person name="Lajeunesse T.C."/>
            <person name="Voolstra C.R."/>
        </authorList>
    </citation>
    <scope>NUCLEOTIDE SEQUENCE [LARGE SCALE GENOMIC DNA]</scope>
    <source>
        <strain evidence="7 8">CCMP2467</strain>
    </source>
</reference>
<evidence type="ECO:0000256" key="4">
    <source>
        <dbReference type="ARBA" id="ARBA00023136"/>
    </source>
</evidence>
<evidence type="ECO:0000256" key="6">
    <source>
        <dbReference type="ARBA" id="ARBA00037847"/>
    </source>
</evidence>
<keyword evidence="8" id="KW-1185">Reference proteome</keyword>
<keyword evidence="2" id="KW-0812">Transmembrane</keyword>
<dbReference type="PANTHER" id="PTHR12265:SF30">
    <property type="entry name" value="TRANSMEMBRANE PROTEIN 53"/>
    <property type="match status" value="1"/>
</dbReference>
<comment type="caution">
    <text evidence="7">The sequence shown here is derived from an EMBL/GenBank/DDBJ whole genome shotgun (WGS) entry which is preliminary data.</text>
</comment>
<name>A0A1Q9E899_SYMMI</name>
<dbReference type="Proteomes" id="UP000186817">
    <property type="component" value="Unassembled WGS sequence"/>
</dbReference>
<comment type="subcellular location">
    <subcellularLocation>
        <location evidence="6">Endomembrane system</location>
        <topology evidence="6">Single-pass membrane protein</topology>
    </subcellularLocation>
    <subcellularLocation>
        <location evidence="1">Nucleus membrane</location>
    </subcellularLocation>
</comment>
<evidence type="ECO:0000256" key="1">
    <source>
        <dbReference type="ARBA" id="ARBA00004126"/>
    </source>
</evidence>
<proteinExistence type="predicted"/>
<evidence type="ECO:0000256" key="5">
    <source>
        <dbReference type="ARBA" id="ARBA00023242"/>
    </source>
</evidence>